<keyword evidence="2" id="KW-1185">Reference proteome</keyword>
<proteinExistence type="predicted"/>
<evidence type="ECO:0000313" key="1">
    <source>
        <dbReference type="EMBL" id="RVU33518.1"/>
    </source>
</evidence>
<protein>
    <submittedName>
        <fullName evidence="1">DUF4826 family protein</fullName>
    </submittedName>
</protein>
<dbReference type="InterPro" id="IPR032251">
    <property type="entry name" value="DUF4826"/>
</dbReference>
<dbReference type="OrthoDB" id="5768975at2"/>
<dbReference type="EMBL" id="SACS01000020">
    <property type="protein sequence ID" value="RVU33518.1"/>
    <property type="molecule type" value="Genomic_DNA"/>
</dbReference>
<dbReference type="AlphaFoldDB" id="A0A437QG39"/>
<name>A0A437QG39_9GAMM</name>
<dbReference type="Pfam" id="PF16108">
    <property type="entry name" value="DUF4826"/>
    <property type="match status" value="1"/>
</dbReference>
<reference evidence="1 2" key="1">
    <citation type="submission" date="2019-01" db="EMBL/GenBank/DDBJ databases">
        <authorList>
            <person name="Chen W.-M."/>
        </authorList>
    </citation>
    <scope>NUCLEOTIDE SEQUENCE [LARGE SCALE GENOMIC DNA]</scope>
    <source>
        <strain evidence="1 2">KYPC3</strain>
    </source>
</reference>
<evidence type="ECO:0000313" key="2">
    <source>
        <dbReference type="Proteomes" id="UP000283077"/>
    </source>
</evidence>
<gene>
    <name evidence="1" type="ORF">EOE67_16000</name>
</gene>
<dbReference type="Proteomes" id="UP000283077">
    <property type="component" value="Unassembled WGS sequence"/>
</dbReference>
<organism evidence="1 2">
    <name type="scientific">Rheinheimera riviphila</name>
    <dbReference type="NCBI Taxonomy" id="1834037"/>
    <lineage>
        <taxon>Bacteria</taxon>
        <taxon>Pseudomonadati</taxon>
        <taxon>Pseudomonadota</taxon>
        <taxon>Gammaproteobacteria</taxon>
        <taxon>Chromatiales</taxon>
        <taxon>Chromatiaceae</taxon>
        <taxon>Rheinheimera</taxon>
    </lineage>
</organism>
<comment type="caution">
    <text evidence="1">The sequence shown here is derived from an EMBL/GenBank/DDBJ whole genome shotgun (WGS) entry which is preliminary data.</text>
</comment>
<sequence>MDMDEAEDWAWCDSQFVAIESYVKTQQIPHGVICDWPEWYTAPYVGLWAVENPDDPGFVGHWILAGDSTGVQPQPVPFDHLSASDLPEPRDAMAAFARKWTALAAAANKGTAWSGSPELTGELAVKAKQLSRQAQLLTLWAADDELWDLD</sequence>
<dbReference type="RefSeq" id="WP_127700346.1">
    <property type="nucleotide sequence ID" value="NZ_SACS01000020.1"/>
</dbReference>
<accession>A0A437QG39</accession>